<dbReference type="OrthoDB" id="3215002at2"/>
<evidence type="ECO:0000256" key="5">
    <source>
        <dbReference type="ARBA" id="ARBA00023004"/>
    </source>
</evidence>
<keyword evidence="2" id="KW-0813">Transport</keyword>
<organism evidence="8 9">
    <name type="scientific">Kutzneria buriramensis</name>
    <dbReference type="NCBI Taxonomy" id="1045776"/>
    <lineage>
        <taxon>Bacteria</taxon>
        <taxon>Bacillati</taxon>
        <taxon>Actinomycetota</taxon>
        <taxon>Actinomycetes</taxon>
        <taxon>Pseudonocardiales</taxon>
        <taxon>Pseudonocardiaceae</taxon>
        <taxon>Kutzneria</taxon>
    </lineage>
</organism>
<evidence type="ECO:0000313" key="8">
    <source>
        <dbReference type="EMBL" id="REH28481.1"/>
    </source>
</evidence>
<keyword evidence="4" id="KW-0249">Electron transport</keyword>
<evidence type="ECO:0000256" key="6">
    <source>
        <dbReference type="ARBA" id="ARBA00023014"/>
    </source>
</evidence>
<evidence type="ECO:0000313" key="9">
    <source>
        <dbReference type="Proteomes" id="UP000256269"/>
    </source>
</evidence>
<evidence type="ECO:0000256" key="4">
    <source>
        <dbReference type="ARBA" id="ARBA00022982"/>
    </source>
</evidence>
<reference evidence="8 9" key="1">
    <citation type="submission" date="2018-08" db="EMBL/GenBank/DDBJ databases">
        <title>Genomic Encyclopedia of Archaeal and Bacterial Type Strains, Phase II (KMG-II): from individual species to whole genera.</title>
        <authorList>
            <person name="Goeker M."/>
        </authorList>
    </citation>
    <scope>NUCLEOTIDE SEQUENCE [LARGE SCALE GENOMIC DNA]</scope>
    <source>
        <strain evidence="8 9">DSM 45791</strain>
    </source>
</reference>
<proteinExistence type="predicted"/>
<comment type="cofactor">
    <cofactor evidence="1">
        <name>[3Fe-4S] cluster</name>
        <dbReference type="ChEBI" id="CHEBI:21137"/>
    </cofactor>
</comment>
<dbReference type="EMBL" id="QUNO01000027">
    <property type="protein sequence ID" value="REH28481.1"/>
    <property type="molecule type" value="Genomic_DNA"/>
</dbReference>
<dbReference type="PANTHER" id="PTHR36923">
    <property type="entry name" value="FERREDOXIN"/>
    <property type="match status" value="1"/>
</dbReference>
<dbReference type="PANTHER" id="PTHR36923:SF3">
    <property type="entry name" value="FERREDOXIN"/>
    <property type="match status" value="1"/>
</dbReference>
<dbReference type="InterPro" id="IPR051269">
    <property type="entry name" value="Fe-S_cluster_ET"/>
</dbReference>
<dbReference type="AlphaFoldDB" id="A0A3E0GV89"/>
<keyword evidence="7" id="KW-0003">3Fe-4S</keyword>
<dbReference type="Pfam" id="PF13459">
    <property type="entry name" value="Fer4_15"/>
    <property type="match status" value="1"/>
</dbReference>
<keyword evidence="6" id="KW-0411">Iron-sulfur</keyword>
<gene>
    <name evidence="8" type="ORF">BCF44_12761</name>
</gene>
<keyword evidence="3" id="KW-0479">Metal-binding</keyword>
<sequence length="63" mass="6766">MAVEVNRDLCEANGLCVAAAPEVFELENDEELIIREAPADAELAARIKVAVASCPRLALRVTD</sequence>
<dbReference type="Gene3D" id="3.30.70.20">
    <property type="match status" value="1"/>
</dbReference>
<evidence type="ECO:0000256" key="3">
    <source>
        <dbReference type="ARBA" id="ARBA00022723"/>
    </source>
</evidence>
<keyword evidence="9" id="KW-1185">Reference proteome</keyword>
<dbReference type="RefSeq" id="WP_116181505.1">
    <property type="nucleotide sequence ID" value="NZ_CP144375.1"/>
</dbReference>
<evidence type="ECO:0000256" key="1">
    <source>
        <dbReference type="ARBA" id="ARBA00001927"/>
    </source>
</evidence>
<accession>A0A3E0GV89</accession>
<dbReference type="GO" id="GO:0051538">
    <property type="term" value="F:3 iron, 4 sulfur cluster binding"/>
    <property type="evidence" value="ECO:0007669"/>
    <property type="project" value="UniProtKB-KW"/>
</dbReference>
<dbReference type="GO" id="GO:0046872">
    <property type="term" value="F:metal ion binding"/>
    <property type="evidence" value="ECO:0007669"/>
    <property type="project" value="UniProtKB-KW"/>
</dbReference>
<comment type="caution">
    <text evidence="8">The sequence shown here is derived from an EMBL/GenBank/DDBJ whole genome shotgun (WGS) entry which is preliminary data.</text>
</comment>
<dbReference type="SUPFAM" id="SSF54862">
    <property type="entry name" value="4Fe-4S ferredoxins"/>
    <property type="match status" value="1"/>
</dbReference>
<evidence type="ECO:0000256" key="2">
    <source>
        <dbReference type="ARBA" id="ARBA00022448"/>
    </source>
</evidence>
<keyword evidence="5" id="KW-0408">Iron</keyword>
<dbReference type="Proteomes" id="UP000256269">
    <property type="component" value="Unassembled WGS sequence"/>
</dbReference>
<protein>
    <submittedName>
        <fullName evidence="8">Ferredoxin</fullName>
    </submittedName>
</protein>
<name>A0A3E0GV89_9PSEU</name>
<evidence type="ECO:0000256" key="7">
    <source>
        <dbReference type="ARBA" id="ARBA00023291"/>
    </source>
</evidence>